<dbReference type="PROSITE" id="PS50925">
    <property type="entry name" value="BLUF"/>
    <property type="match status" value="1"/>
</dbReference>
<feature type="domain" description="BLUF" evidence="1">
    <location>
        <begin position="1"/>
        <end position="94"/>
    </location>
</feature>
<protein>
    <recommendedName>
        <fullName evidence="1">BLUF domain-containing protein</fullName>
    </recommendedName>
</protein>
<dbReference type="AlphaFoldDB" id="A0A1A7R6N8"/>
<dbReference type="SUPFAM" id="SSF54975">
    <property type="entry name" value="Acylphosphatase/BLUF domain-like"/>
    <property type="match status" value="1"/>
</dbReference>
<dbReference type="EMBL" id="LZDS01000029">
    <property type="protein sequence ID" value="OBX27541.1"/>
    <property type="molecule type" value="Genomic_DNA"/>
</dbReference>
<evidence type="ECO:0000313" key="3">
    <source>
        <dbReference type="Proteomes" id="UP000185753"/>
    </source>
</evidence>
<evidence type="ECO:0000259" key="1">
    <source>
        <dbReference type="PROSITE" id="PS50925"/>
    </source>
</evidence>
<dbReference type="InterPro" id="IPR007024">
    <property type="entry name" value="BLUF_domain"/>
</dbReference>
<accession>A0A1A7R6N8</accession>
<gene>
    <name evidence="2" type="ORF">A9J31_09945</name>
</gene>
<reference evidence="3" key="1">
    <citation type="submission" date="2016-06" db="EMBL/GenBank/DDBJ databases">
        <authorList>
            <person name="Radolfova-Krizova L."/>
            <person name="Nemec A."/>
        </authorList>
    </citation>
    <scope>NUCLEOTIDE SEQUENCE [LARGE SCALE GENOMIC DNA]</scope>
    <source>
        <strain evidence="3">ANC 4275</strain>
    </source>
</reference>
<evidence type="ECO:0000313" key="2">
    <source>
        <dbReference type="EMBL" id="OBX27541.1"/>
    </source>
</evidence>
<comment type="caution">
    <text evidence="2">The sequence shown here is derived from an EMBL/GenBank/DDBJ whole genome shotgun (WGS) entry which is preliminary data.</text>
</comment>
<dbReference type="Gene3D" id="3.30.70.100">
    <property type="match status" value="1"/>
</dbReference>
<dbReference type="Pfam" id="PF04940">
    <property type="entry name" value="BLUF"/>
    <property type="match status" value="1"/>
</dbReference>
<dbReference type="InterPro" id="IPR036046">
    <property type="entry name" value="Acylphosphatase-like_dom_sf"/>
</dbReference>
<dbReference type="GO" id="GO:0071949">
    <property type="term" value="F:FAD binding"/>
    <property type="evidence" value="ECO:0007669"/>
    <property type="project" value="InterPro"/>
</dbReference>
<dbReference type="SMART" id="SM01034">
    <property type="entry name" value="BLUF"/>
    <property type="match status" value="1"/>
</dbReference>
<dbReference type="OrthoDB" id="557705at2"/>
<sequence>MKQLCYVSCSTSSSITLLEDLRNILSEARDFNYRNAITGVLYYADGYFFQCLEGEDPVLELLVEKLRKDSRHREIMIYGLKTIDQTHFADWSMKYVSRSSHALQYLHEQGQDKFRPFALNPDQVEAFVAYLYDAQPDEAA</sequence>
<dbReference type="GO" id="GO:0009882">
    <property type="term" value="F:blue light photoreceptor activity"/>
    <property type="evidence" value="ECO:0007669"/>
    <property type="project" value="InterPro"/>
</dbReference>
<dbReference type="RefSeq" id="WP_067767328.1">
    <property type="nucleotide sequence ID" value="NZ_LZDS01000029.1"/>
</dbReference>
<organism evidence="2 3">
    <name type="scientific">Acinetobacter gandensis</name>
    <dbReference type="NCBI Taxonomy" id="1443941"/>
    <lineage>
        <taxon>Bacteria</taxon>
        <taxon>Pseudomonadati</taxon>
        <taxon>Pseudomonadota</taxon>
        <taxon>Gammaproteobacteria</taxon>
        <taxon>Moraxellales</taxon>
        <taxon>Moraxellaceae</taxon>
        <taxon>Acinetobacter</taxon>
    </lineage>
</organism>
<name>A0A1A7R6N8_9GAMM</name>
<keyword evidence="3" id="KW-1185">Reference proteome</keyword>
<dbReference type="Proteomes" id="UP000185753">
    <property type="component" value="Unassembled WGS sequence"/>
</dbReference>
<proteinExistence type="predicted"/>
<dbReference type="STRING" id="1443941.A9J31_09945"/>